<evidence type="ECO:0000313" key="4">
    <source>
        <dbReference type="Proteomes" id="UP000265489"/>
    </source>
</evidence>
<organism evidence="2 4">
    <name type="scientific">Holdemanella biformis</name>
    <dbReference type="NCBI Taxonomy" id="1735"/>
    <lineage>
        <taxon>Bacteria</taxon>
        <taxon>Bacillati</taxon>
        <taxon>Bacillota</taxon>
        <taxon>Erysipelotrichia</taxon>
        <taxon>Erysipelotrichales</taxon>
        <taxon>Erysipelotrichaceae</taxon>
        <taxon>Holdemanella</taxon>
    </lineage>
</organism>
<reference evidence="4 5" key="1">
    <citation type="submission" date="2018-08" db="EMBL/GenBank/DDBJ databases">
        <title>A genome reference for cultivated species of the human gut microbiota.</title>
        <authorList>
            <person name="Zou Y."/>
            <person name="Xue W."/>
            <person name="Luo G."/>
        </authorList>
    </citation>
    <scope>NUCLEOTIDE SEQUENCE [LARGE SCALE GENOMIC DNA]</scope>
    <source>
        <strain evidence="2 4">AF15-20</strain>
        <strain evidence="1 5">AF22-10AC</strain>
        <strain evidence="3 6">AM42-13AC</strain>
    </source>
</reference>
<proteinExistence type="predicted"/>
<evidence type="ECO:0008006" key="7">
    <source>
        <dbReference type="Google" id="ProtNLM"/>
    </source>
</evidence>
<sequence>MQNIDELVDLHECPLCEGGSILEEEGNGFYAQCMDCGCYTVHVDYKNEEDRLEAAKRAAELFNTGKVLKSNPGE</sequence>
<dbReference type="EMBL" id="QRYQ01000009">
    <property type="protein sequence ID" value="RGU91811.1"/>
    <property type="molecule type" value="Genomic_DNA"/>
</dbReference>
<dbReference type="EMBL" id="QRVM01000020">
    <property type="protein sequence ID" value="RGS46696.1"/>
    <property type="molecule type" value="Genomic_DNA"/>
</dbReference>
<accession>A0A395WB71</accession>
<dbReference type="AlphaFoldDB" id="A0A395WB71"/>
<evidence type="ECO:0000313" key="3">
    <source>
        <dbReference type="EMBL" id="RHB07949.1"/>
    </source>
</evidence>
<protein>
    <recommendedName>
        <fullName evidence="7">Restriction alleviation protein, Lar family</fullName>
    </recommendedName>
</protein>
<dbReference type="GeneID" id="93157995"/>
<dbReference type="Proteomes" id="UP000265489">
    <property type="component" value="Unassembled WGS sequence"/>
</dbReference>
<evidence type="ECO:0000313" key="5">
    <source>
        <dbReference type="Proteomes" id="UP000285274"/>
    </source>
</evidence>
<comment type="caution">
    <text evidence="2">The sequence shown here is derived from an EMBL/GenBank/DDBJ whole genome shotgun (WGS) entry which is preliminary data.</text>
</comment>
<dbReference type="EMBL" id="QSGD01000012">
    <property type="protein sequence ID" value="RHB07949.1"/>
    <property type="molecule type" value="Genomic_DNA"/>
</dbReference>
<gene>
    <name evidence="3" type="ORF">DW907_04730</name>
    <name evidence="2" type="ORF">DWW32_06225</name>
    <name evidence="1" type="ORF">DWX92_05745</name>
</gene>
<name>A0A395WB71_9FIRM</name>
<dbReference type="Pfam" id="PF14354">
    <property type="entry name" value="Lar_restr_allev"/>
    <property type="match status" value="1"/>
</dbReference>
<evidence type="ECO:0000313" key="6">
    <source>
        <dbReference type="Proteomes" id="UP000285288"/>
    </source>
</evidence>
<dbReference type="RefSeq" id="WP_117571665.1">
    <property type="nucleotide sequence ID" value="NZ_CATXNH010000004.1"/>
</dbReference>
<evidence type="ECO:0000313" key="2">
    <source>
        <dbReference type="EMBL" id="RGU91811.1"/>
    </source>
</evidence>
<evidence type="ECO:0000313" key="1">
    <source>
        <dbReference type="EMBL" id="RGS46696.1"/>
    </source>
</evidence>
<dbReference type="Proteomes" id="UP000285274">
    <property type="component" value="Unassembled WGS sequence"/>
</dbReference>
<dbReference type="Proteomes" id="UP000285288">
    <property type="component" value="Unassembled WGS sequence"/>
</dbReference>